<dbReference type="GO" id="GO:0003677">
    <property type="term" value="F:DNA binding"/>
    <property type="evidence" value="ECO:0007669"/>
    <property type="project" value="UniProtKB-UniRule"/>
</dbReference>
<keyword evidence="7" id="KW-1185">Reference proteome</keyword>
<dbReference type="InterPro" id="IPR001647">
    <property type="entry name" value="HTH_TetR"/>
</dbReference>
<dbReference type="RefSeq" id="WP_141880862.1">
    <property type="nucleotide sequence ID" value="NZ_VFOM01000001.1"/>
</dbReference>
<evidence type="ECO:0000256" key="3">
    <source>
        <dbReference type="ARBA" id="ARBA00023163"/>
    </source>
</evidence>
<dbReference type="Gene3D" id="1.10.357.10">
    <property type="entry name" value="Tetracycline Repressor, domain 2"/>
    <property type="match status" value="1"/>
</dbReference>
<evidence type="ECO:0000259" key="5">
    <source>
        <dbReference type="PROSITE" id="PS50977"/>
    </source>
</evidence>
<evidence type="ECO:0000256" key="1">
    <source>
        <dbReference type="ARBA" id="ARBA00023015"/>
    </source>
</evidence>
<reference evidence="6 7" key="1">
    <citation type="submission" date="2019-06" db="EMBL/GenBank/DDBJ databases">
        <title>Sequencing the genomes of 1000 actinobacteria strains.</title>
        <authorList>
            <person name="Klenk H.-P."/>
        </authorList>
    </citation>
    <scope>NUCLEOTIDE SEQUENCE [LARGE SCALE GENOMIC DNA]</scope>
    <source>
        <strain evidence="6 7">DSM 26477</strain>
    </source>
</reference>
<dbReference type="Pfam" id="PF00440">
    <property type="entry name" value="TetR_N"/>
    <property type="match status" value="1"/>
</dbReference>
<accession>A0A542YL17</accession>
<dbReference type="Gene3D" id="1.10.10.60">
    <property type="entry name" value="Homeodomain-like"/>
    <property type="match status" value="1"/>
</dbReference>
<dbReference type="InterPro" id="IPR025996">
    <property type="entry name" value="MT1864/Rv1816-like_C"/>
</dbReference>
<evidence type="ECO:0000313" key="6">
    <source>
        <dbReference type="EMBL" id="TQL48789.1"/>
    </source>
</evidence>
<protein>
    <submittedName>
        <fullName evidence="6">TetR family transcriptional regulator</fullName>
    </submittedName>
</protein>
<feature type="domain" description="HTH tetR-type" evidence="5">
    <location>
        <begin position="8"/>
        <end position="68"/>
    </location>
</feature>
<sequence>MVLLARAPSRRDELVAVALEVLERDGASNLSIGEIARLASIKPPSLYKQFTSKADIEARLIEHGFWLLADALAGRAATPRLASMGSADRADDFADDRADGSYRGRVSLFASRLRAFGHAHPQLYRLMFARPYPIDLIDADAEAAAVAQYRELVGDSQLDQGTWAWAHGLLSLELAGRLPQGHAGDALWQSLIDTTAGISTR</sequence>
<keyword evidence="3" id="KW-0804">Transcription</keyword>
<dbReference type="OrthoDB" id="4709966at2"/>
<gene>
    <name evidence="6" type="ORF">FB562_1895</name>
</gene>
<dbReference type="AlphaFoldDB" id="A0A542YL17"/>
<dbReference type="InterPro" id="IPR036271">
    <property type="entry name" value="Tet_transcr_reg_TetR-rel_C_sf"/>
</dbReference>
<dbReference type="SUPFAM" id="SSF46689">
    <property type="entry name" value="Homeodomain-like"/>
    <property type="match status" value="1"/>
</dbReference>
<name>A0A542YL17_9MICO</name>
<organism evidence="6 7">
    <name type="scientific">Homoserinimonas aerilata</name>
    <dbReference type="NCBI Taxonomy" id="1162970"/>
    <lineage>
        <taxon>Bacteria</taxon>
        <taxon>Bacillati</taxon>
        <taxon>Actinomycetota</taxon>
        <taxon>Actinomycetes</taxon>
        <taxon>Micrococcales</taxon>
        <taxon>Microbacteriaceae</taxon>
        <taxon>Homoserinimonas</taxon>
    </lineage>
</organism>
<evidence type="ECO:0000256" key="4">
    <source>
        <dbReference type="PROSITE-ProRule" id="PRU00335"/>
    </source>
</evidence>
<keyword evidence="2 4" id="KW-0238">DNA-binding</keyword>
<proteinExistence type="predicted"/>
<dbReference type="PROSITE" id="PS50977">
    <property type="entry name" value="HTH_TETR_2"/>
    <property type="match status" value="1"/>
</dbReference>
<dbReference type="EMBL" id="VFOM01000001">
    <property type="protein sequence ID" value="TQL48789.1"/>
    <property type="molecule type" value="Genomic_DNA"/>
</dbReference>
<keyword evidence="1" id="KW-0805">Transcription regulation</keyword>
<comment type="caution">
    <text evidence="6">The sequence shown here is derived from an EMBL/GenBank/DDBJ whole genome shotgun (WGS) entry which is preliminary data.</text>
</comment>
<evidence type="ECO:0000313" key="7">
    <source>
        <dbReference type="Proteomes" id="UP000317998"/>
    </source>
</evidence>
<dbReference type="SUPFAM" id="SSF48498">
    <property type="entry name" value="Tetracyclin repressor-like, C-terminal domain"/>
    <property type="match status" value="1"/>
</dbReference>
<dbReference type="InterPro" id="IPR009057">
    <property type="entry name" value="Homeodomain-like_sf"/>
</dbReference>
<dbReference type="Proteomes" id="UP000317998">
    <property type="component" value="Unassembled WGS sequence"/>
</dbReference>
<evidence type="ECO:0000256" key="2">
    <source>
        <dbReference type="ARBA" id="ARBA00023125"/>
    </source>
</evidence>
<feature type="DNA-binding region" description="H-T-H motif" evidence="4">
    <location>
        <begin position="31"/>
        <end position="50"/>
    </location>
</feature>
<dbReference type="Pfam" id="PF13305">
    <property type="entry name" value="TetR_C_33"/>
    <property type="match status" value="1"/>
</dbReference>